<dbReference type="SUPFAM" id="SSF46785">
    <property type="entry name" value="Winged helix' DNA-binding domain"/>
    <property type="match status" value="1"/>
</dbReference>
<dbReference type="CDD" id="cd00090">
    <property type="entry name" value="HTH_ARSR"/>
    <property type="match status" value="1"/>
</dbReference>
<dbReference type="Pfam" id="PF01047">
    <property type="entry name" value="MarR"/>
    <property type="match status" value="1"/>
</dbReference>
<gene>
    <name evidence="6" type="ordered locus">Dole_1113</name>
</gene>
<dbReference type="InterPro" id="IPR039422">
    <property type="entry name" value="MarR/SlyA-like"/>
</dbReference>
<keyword evidence="2" id="KW-0238">DNA-binding</keyword>
<dbReference type="STRING" id="96561.Dole_1113"/>
<reference evidence="6 7" key="1">
    <citation type="submission" date="2007-10" db="EMBL/GenBank/DDBJ databases">
        <title>Complete sequence of Desulfococcus oleovorans Hxd3.</title>
        <authorList>
            <consortium name="US DOE Joint Genome Institute"/>
            <person name="Copeland A."/>
            <person name="Lucas S."/>
            <person name="Lapidus A."/>
            <person name="Barry K."/>
            <person name="Glavina del Rio T."/>
            <person name="Dalin E."/>
            <person name="Tice H."/>
            <person name="Pitluck S."/>
            <person name="Kiss H."/>
            <person name="Brettin T."/>
            <person name="Bruce D."/>
            <person name="Detter J.C."/>
            <person name="Han C."/>
            <person name="Schmutz J."/>
            <person name="Larimer F."/>
            <person name="Land M."/>
            <person name="Hauser L."/>
            <person name="Kyrpides N."/>
            <person name="Kim E."/>
            <person name="Wawrik B."/>
            <person name="Richardson P."/>
        </authorList>
    </citation>
    <scope>NUCLEOTIDE SEQUENCE [LARGE SCALE GENOMIC DNA]</scope>
    <source>
        <strain evidence="7">DSM 6200 / JCM 39069 / Hxd3</strain>
    </source>
</reference>
<protein>
    <submittedName>
        <fullName evidence="6">Transcriptional regulator, TrmB</fullName>
    </submittedName>
</protein>
<feature type="domain" description="HTH marR-type" evidence="5">
    <location>
        <begin position="14"/>
        <end position="146"/>
    </location>
</feature>
<dbReference type="PROSITE" id="PS01117">
    <property type="entry name" value="HTH_MARR_1"/>
    <property type="match status" value="1"/>
</dbReference>
<keyword evidence="3" id="KW-0804">Transcription</keyword>
<dbReference type="RefSeq" id="WP_012174538.1">
    <property type="nucleotide sequence ID" value="NC_009943.1"/>
</dbReference>
<dbReference type="PANTHER" id="PTHR33164:SF89">
    <property type="entry name" value="MARR FAMILY REGULATORY PROTEIN"/>
    <property type="match status" value="1"/>
</dbReference>
<evidence type="ECO:0000313" key="6">
    <source>
        <dbReference type="EMBL" id="ABW66920.1"/>
    </source>
</evidence>
<dbReference type="InterPro" id="IPR011991">
    <property type="entry name" value="ArsR-like_HTH"/>
</dbReference>
<dbReference type="InterPro" id="IPR036390">
    <property type="entry name" value="WH_DNA-bd_sf"/>
</dbReference>
<dbReference type="Gene3D" id="1.10.10.10">
    <property type="entry name" value="Winged helix-like DNA-binding domain superfamily/Winged helix DNA-binding domain"/>
    <property type="match status" value="1"/>
</dbReference>
<organism evidence="6 7">
    <name type="scientific">Desulfosudis oleivorans (strain DSM 6200 / JCM 39069 / Hxd3)</name>
    <name type="common">Desulfococcus oleovorans</name>
    <dbReference type="NCBI Taxonomy" id="96561"/>
    <lineage>
        <taxon>Bacteria</taxon>
        <taxon>Pseudomonadati</taxon>
        <taxon>Thermodesulfobacteriota</taxon>
        <taxon>Desulfobacteria</taxon>
        <taxon>Desulfobacterales</taxon>
        <taxon>Desulfosudaceae</taxon>
        <taxon>Desulfosudis</taxon>
    </lineage>
</organism>
<sequence>MNRPTCQPADTAISNQVLIAIRRIIQSVDLHSRALVRQFGLTGPQLIVLQTISVHQEVAINEIAKAVSLGQPTVTGILERLEQRGLVERRRGRQDKRKVYITVTASARQLLEKAPPLLQQHFIESFHRLADWEQAMILSSLQRVVALMNARDIDAAPILAEAGPLSGVDPPPPKKMPAKRGRPGKAKTARD</sequence>
<keyword evidence="1" id="KW-0805">Transcription regulation</keyword>
<dbReference type="OrthoDB" id="195851at2"/>
<evidence type="ECO:0000256" key="1">
    <source>
        <dbReference type="ARBA" id="ARBA00023015"/>
    </source>
</evidence>
<feature type="region of interest" description="Disordered" evidence="4">
    <location>
        <begin position="161"/>
        <end position="191"/>
    </location>
</feature>
<dbReference type="eggNOG" id="COG1846">
    <property type="taxonomic scope" value="Bacteria"/>
</dbReference>
<name>A8ZX64_DESOH</name>
<dbReference type="SMART" id="SM00347">
    <property type="entry name" value="HTH_MARR"/>
    <property type="match status" value="1"/>
</dbReference>
<dbReference type="GO" id="GO:0003700">
    <property type="term" value="F:DNA-binding transcription factor activity"/>
    <property type="evidence" value="ECO:0007669"/>
    <property type="project" value="InterPro"/>
</dbReference>
<evidence type="ECO:0000256" key="3">
    <source>
        <dbReference type="ARBA" id="ARBA00023163"/>
    </source>
</evidence>
<evidence type="ECO:0000313" key="7">
    <source>
        <dbReference type="Proteomes" id="UP000008561"/>
    </source>
</evidence>
<accession>A8ZX64</accession>
<keyword evidence="7" id="KW-1185">Reference proteome</keyword>
<dbReference type="InterPro" id="IPR023187">
    <property type="entry name" value="Tscrpt_reg_MarR-type_CS"/>
</dbReference>
<feature type="compositionally biased region" description="Basic residues" evidence="4">
    <location>
        <begin position="176"/>
        <end position="191"/>
    </location>
</feature>
<evidence type="ECO:0000256" key="2">
    <source>
        <dbReference type="ARBA" id="ARBA00023125"/>
    </source>
</evidence>
<dbReference type="PANTHER" id="PTHR33164">
    <property type="entry name" value="TRANSCRIPTIONAL REGULATOR, MARR FAMILY"/>
    <property type="match status" value="1"/>
</dbReference>
<dbReference type="InterPro" id="IPR036388">
    <property type="entry name" value="WH-like_DNA-bd_sf"/>
</dbReference>
<dbReference type="GO" id="GO:0006950">
    <property type="term" value="P:response to stress"/>
    <property type="evidence" value="ECO:0007669"/>
    <property type="project" value="TreeGrafter"/>
</dbReference>
<dbReference type="AlphaFoldDB" id="A8ZX64"/>
<dbReference type="InterPro" id="IPR000835">
    <property type="entry name" value="HTH_MarR-typ"/>
</dbReference>
<evidence type="ECO:0000256" key="4">
    <source>
        <dbReference type="SAM" id="MobiDB-lite"/>
    </source>
</evidence>
<dbReference type="HOGENOM" id="CLU_083287_27_7_7"/>
<dbReference type="Proteomes" id="UP000008561">
    <property type="component" value="Chromosome"/>
</dbReference>
<dbReference type="PRINTS" id="PR00598">
    <property type="entry name" value="HTHMARR"/>
</dbReference>
<dbReference type="PROSITE" id="PS50995">
    <property type="entry name" value="HTH_MARR_2"/>
    <property type="match status" value="1"/>
</dbReference>
<dbReference type="EMBL" id="CP000859">
    <property type="protein sequence ID" value="ABW66920.1"/>
    <property type="molecule type" value="Genomic_DNA"/>
</dbReference>
<dbReference type="KEGG" id="dol:Dole_1113"/>
<dbReference type="GO" id="GO:0003677">
    <property type="term" value="F:DNA binding"/>
    <property type="evidence" value="ECO:0007669"/>
    <property type="project" value="UniProtKB-KW"/>
</dbReference>
<evidence type="ECO:0000259" key="5">
    <source>
        <dbReference type="PROSITE" id="PS50995"/>
    </source>
</evidence>
<proteinExistence type="predicted"/>